<dbReference type="RefSeq" id="WP_221335851.1">
    <property type="nucleotide sequence ID" value="NZ_BAABIX010000044.1"/>
</dbReference>
<feature type="transmembrane region" description="Helical" evidence="2">
    <location>
        <begin position="200"/>
        <end position="219"/>
    </location>
</feature>
<accession>A0A840P0Y5</accession>
<protein>
    <submittedName>
        <fullName evidence="4">Prepilin signal peptidase PulO-like enzyme (Type II secretory pathway)</fullName>
    </submittedName>
</protein>
<feature type="transmembrane region" description="Helical" evidence="2">
    <location>
        <begin position="99"/>
        <end position="119"/>
    </location>
</feature>
<evidence type="ECO:0000259" key="3">
    <source>
        <dbReference type="Pfam" id="PF01478"/>
    </source>
</evidence>
<name>A0A840P0Y5_9ACTN</name>
<dbReference type="InterPro" id="IPR000045">
    <property type="entry name" value="Prepilin_IV_endopep_pep"/>
</dbReference>
<dbReference type="InterPro" id="IPR050882">
    <property type="entry name" value="Prepilin_peptidase/N-MTase"/>
</dbReference>
<keyword evidence="5" id="KW-1185">Reference proteome</keyword>
<dbReference type="EMBL" id="JACHGN010000002">
    <property type="protein sequence ID" value="MBB5131120.1"/>
    <property type="molecule type" value="Genomic_DNA"/>
</dbReference>
<comment type="similarity">
    <text evidence="1">Belongs to the peptidase A24 family.</text>
</comment>
<dbReference type="Pfam" id="PF01478">
    <property type="entry name" value="Peptidase_A24"/>
    <property type="match status" value="1"/>
</dbReference>
<evidence type="ECO:0000313" key="5">
    <source>
        <dbReference type="Proteomes" id="UP000578449"/>
    </source>
</evidence>
<evidence type="ECO:0000256" key="1">
    <source>
        <dbReference type="ARBA" id="ARBA00005801"/>
    </source>
</evidence>
<sequence length="221" mass="21574">MVGWAVGLAVVVGVAAGRLQRECVVAERWREAGVAGLGGAGGLGWGRFSAVTVLGLLAVGVALGGRPGEVVAAGWLVVVGVPLVLIDVGLLRLPDPLTGLAYVGVLAALGGAAVAAGRYDALGRAALAGVALAGFYLVMFVISPAGVGLGDVKLAGALGTALGWYGWGQVAAGTFAAYALAAAYGLGLMALRGAGRKTELPFGPFMLLGALAVICHAGAGG</sequence>
<dbReference type="GO" id="GO:0006465">
    <property type="term" value="P:signal peptide processing"/>
    <property type="evidence" value="ECO:0007669"/>
    <property type="project" value="TreeGrafter"/>
</dbReference>
<dbReference type="PANTHER" id="PTHR30487:SF0">
    <property type="entry name" value="PREPILIN LEADER PEPTIDASE_N-METHYLTRANSFERASE-RELATED"/>
    <property type="match status" value="1"/>
</dbReference>
<organism evidence="4 5">
    <name type="scientific">Thermocatellispora tengchongensis</name>
    <dbReference type="NCBI Taxonomy" id="1073253"/>
    <lineage>
        <taxon>Bacteria</taxon>
        <taxon>Bacillati</taxon>
        <taxon>Actinomycetota</taxon>
        <taxon>Actinomycetes</taxon>
        <taxon>Streptosporangiales</taxon>
        <taxon>Streptosporangiaceae</taxon>
        <taxon>Thermocatellispora</taxon>
    </lineage>
</organism>
<keyword evidence="2" id="KW-1133">Transmembrane helix</keyword>
<evidence type="ECO:0000256" key="2">
    <source>
        <dbReference type="SAM" id="Phobius"/>
    </source>
</evidence>
<dbReference type="GO" id="GO:0005886">
    <property type="term" value="C:plasma membrane"/>
    <property type="evidence" value="ECO:0007669"/>
    <property type="project" value="TreeGrafter"/>
</dbReference>
<feature type="transmembrane region" description="Helical" evidence="2">
    <location>
        <begin position="45"/>
        <end position="63"/>
    </location>
</feature>
<dbReference type="PANTHER" id="PTHR30487">
    <property type="entry name" value="TYPE 4 PREPILIN-LIKE PROTEINS LEADER PEPTIDE-PROCESSING ENZYME"/>
    <property type="match status" value="1"/>
</dbReference>
<comment type="caution">
    <text evidence="4">The sequence shown here is derived from an EMBL/GenBank/DDBJ whole genome shotgun (WGS) entry which is preliminary data.</text>
</comment>
<keyword evidence="2" id="KW-0812">Transmembrane</keyword>
<dbReference type="GO" id="GO:0004190">
    <property type="term" value="F:aspartic-type endopeptidase activity"/>
    <property type="evidence" value="ECO:0007669"/>
    <property type="project" value="TreeGrafter"/>
</dbReference>
<feature type="transmembrane region" description="Helical" evidence="2">
    <location>
        <begin position="70"/>
        <end position="93"/>
    </location>
</feature>
<feature type="transmembrane region" description="Helical" evidence="2">
    <location>
        <begin position="167"/>
        <end position="188"/>
    </location>
</feature>
<dbReference type="Proteomes" id="UP000578449">
    <property type="component" value="Unassembled WGS sequence"/>
</dbReference>
<evidence type="ECO:0000313" key="4">
    <source>
        <dbReference type="EMBL" id="MBB5131120.1"/>
    </source>
</evidence>
<feature type="transmembrane region" description="Helical" evidence="2">
    <location>
        <begin position="126"/>
        <end position="147"/>
    </location>
</feature>
<keyword evidence="2" id="KW-0472">Membrane</keyword>
<gene>
    <name evidence="4" type="ORF">HNP84_000826</name>
</gene>
<feature type="domain" description="Prepilin type IV endopeptidase peptidase" evidence="3">
    <location>
        <begin position="83"/>
        <end position="185"/>
    </location>
</feature>
<proteinExistence type="inferred from homology"/>
<reference evidence="4 5" key="1">
    <citation type="submission" date="2020-08" db="EMBL/GenBank/DDBJ databases">
        <title>Genomic Encyclopedia of Type Strains, Phase IV (KMG-IV): sequencing the most valuable type-strain genomes for metagenomic binning, comparative biology and taxonomic classification.</title>
        <authorList>
            <person name="Goeker M."/>
        </authorList>
    </citation>
    <scope>NUCLEOTIDE SEQUENCE [LARGE SCALE GENOMIC DNA]</scope>
    <source>
        <strain evidence="4 5">DSM 45615</strain>
    </source>
</reference>
<dbReference type="AlphaFoldDB" id="A0A840P0Y5"/>